<dbReference type="SUPFAM" id="SSF103473">
    <property type="entry name" value="MFS general substrate transporter"/>
    <property type="match status" value="1"/>
</dbReference>
<dbReference type="SUPFAM" id="SSF48371">
    <property type="entry name" value="ARM repeat"/>
    <property type="match status" value="1"/>
</dbReference>
<feature type="transmembrane region" description="Helical" evidence="2">
    <location>
        <begin position="151"/>
        <end position="170"/>
    </location>
</feature>
<proteinExistence type="predicted"/>
<dbReference type="RefSeq" id="WP_307200532.1">
    <property type="nucleotide sequence ID" value="NZ_JAUSSU010000001.1"/>
</dbReference>
<accession>A0ABT9TUF7</accession>
<name>A0ABT9TUF7_PAEHA</name>
<dbReference type="Gene3D" id="2.60.120.10">
    <property type="entry name" value="Jelly Rolls"/>
    <property type="match status" value="1"/>
</dbReference>
<evidence type="ECO:0000259" key="3">
    <source>
        <dbReference type="PROSITE" id="PS50042"/>
    </source>
</evidence>
<feature type="transmembrane region" description="Helical" evidence="2">
    <location>
        <begin position="274"/>
        <end position="294"/>
    </location>
</feature>
<dbReference type="InterPro" id="IPR014710">
    <property type="entry name" value="RmlC-like_jellyroll"/>
</dbReference>
<reference evidence="4 5" key="1">
    <citation type="submission" date="2023-07" db="EMBL/GenBank/DDBJ databases">
        <title>Sorghum-associated microbial communities from plants grown in Nebraska, USA.</title>
        <authorList>
            <person name="Schachtman D."/>
        </authorList>
    </citation>
    <scope>NUCLEOTIDE SEQUENCE [LARGE SCALE GENOMIC DNA]</scope>
    <source>
        <strain evidence="4 5">CC482</strain>
    </source>
</reference>
<dbReference type="CDD" id="cd00038">
    <property type="entry name" value="CAP_ED"/>
    <property type="match status" value="1"/>
</dbReference>
<comment type="caution">
    <text evidence="4">The sequence shown here is derived from an EMBL/GenBank/DDBJ whole genome shotgun (WGS) entry which is preliminary data.</text>
</comment>
<dbReference type="EMBL" id="JAUSSU010000001">
    <property type="protein sequence ID" value="MDQ0110990.1"/>
    <property type="molecule type" value="Genomic_DNA"/>
</dbReference>
<feature type="transmembrane region" description="Helical" evidence="2">
    <location>
        <begin position="306"/>
        <end position="325"/>
    </location>
</feature>
<dbReference type="CDD" id="cd06174">
    <property type="entry name" value="MFS"/>
    <property type="match status" value="1"/>
</dbReference>
<gene>
    <name evidence="4" type="ORF">J2T15_000406</name>
</gene>
<dbReference type="Pfam" id="PF00027">
    <property type="entry name" value="cNMP_binding"/>
    <property type="match status" value="1"/>
</dbReference>
<keyword evidence="2" id="KW-0812">Transmembrane</keyword>
<feature type="transmembrane region" description="Helical" evidence="2">
    <location>
        <begin position="53"/>
        <end position="75"/>
    </location>
</feature>
<feature type="transmembrane region" description="Helical" evidence="2">
    <location>
        <begin position="20"/>
        <end position="41"/>
    </location>
</feature>
<evidence type="ECO:0000313" key="4">
    <source>
        <dbReference type="EMBL" id="MDQ0110990.1"/>
    </source>
</evidence>
<keyword evidence="2" id="KW-0472">Membrane</keyword>
<dbReference type="InterPro" id="IPR018490">
    <property type="entry name" value="cNMP-bd_dom_sf"/>
</dbReference>
<dbReference type="InterPro" id="IPR036259">
    <property type="entry name" value="MFS_trans_sf"/>
</dbReference>
<dbReference type="SUPFAM" id="SSF51206">
    <property type="entry name" value="cAMP-binding domain-like"/>
    <property type="match status" value="1"/>
</dbReference>
<protein>
    <submittedName>
        <fullName evidence="4">HEAT repeat protein</fullName>
    </submittedName>
</protein>
<feature type="transmembrane region" description="Helical" evidence="2">
    <location>
        <begin position="176"/>
        <end position="194"/>
    </location>
</feature>
<dbReference type="PROSITE" id="PS50042">
    <property type="entry name" value="CNMP_BINDING_3"/>
    <property type="match status" value="1"/>
</dbReference>
<dbReference type="SMART" id="SM00100">
    <property type="entry name" value="cNMP"/>
    <property type="match status" value="1"/>
</dbReference>
<dbReference type="Pfam" id="PF13646">
    <property type="entry name" value="HEAT_2"/>
    <property type="match status" value="1"/>
</dbReference>
<feature type="transmembrane region" description="Helical" evidence="2">
    <location>
        <begin position="236"/>
        <end position="254"/>
    </location>
</feature>
<feature type="domain" description="Cyclic nucleotide-binding" evidence="3">
    <location>
        <begin position="890"/>
        <end position="994"/>
    </location>
</feature>
<keyword evidence="2" id="KW-1133">Transmembrane helix</keyword>
<dbReference type="InterPro" id="IPR016024">
    <property type="entry name" value="ARM-type_fold"/>
</dbReference>
<keyword evidence="5" id="KW-1185">Reference proteome</keyword>
<organism evidence="4 5">
    <name type="scientific">Paenibacillus harenae</name>
    <dbReference type="NCBI Taxonomy" id="306543"/>
    <lineage>
        <taxon>Bacteria</taxon>
        <taxon>Bacillati</taxon>
        <taxon>Bacillota</taxon>
        <taxon>Bacilli</taxon>
        <taxon>Bacillales</taxon>
        <taxon>Paenibacillaceae</taxon>
        <taxon>Paenibacillus</taxon>
    </lineage>
</organism>
<feature type="transmembrane region" description="Helical" evidence="2">
    <location>
        <begin position="396"/>
        <end position="418"/>
    </location>
</feature>
<feature type="transmembrane region" description="Helical" evidence="2">
    <location>
        <begin position="370"/>
        <end position="390"/>
    </location>
</feature>
<dbReference type="Gene3D" id="1.25.10.10">
    <property type="entry name" value="Leucine-rich Repeat Variant"/>
    <property type="match status" value="2"/>
</dbReference>
<keyword evidence="1" id="KW-0010">Activator</keyword>
<evidence type="ECO:0000256" key="2">
    <source>
        <dbReference type="SAM" id="Phobius"/>
    </source>
</evidence>
<dbReference type="InterPro" id="IPR011989">
    <property type="entry name" value="ARM-like"/>
</dbReference>
<dbReference type="Proteomes" id="UP001229346">
    <property type="component" value="Unassembled WGS sequence"/>
</dbReference>
<dbReference type="InterPro" id="IPR000595">
    <property type="entry name" value="cNMP-bd_dom"/>
</dbReference>
<sequence length="1024" mass="113176">MRAVQLLRAVGSRPEDYRKLFMMAPVFFICGIAETLNYNGFMALFNQRFGSDYLTYVYVAEAILLPLEAWLLSWLAGKLSKPKLMRVMFGTMIGIVVVNSIILMSFESFGVEFKWFYPAMFILSNFVVRQQTILLWGLAVDLCSTQQAKRLMPVFIGATTLGGIAAGLLAQLISLAFGPAVIYAAGAAFLLASWGNYNKVITQYLVPLSLKIESDREEEVTVSTGTVFKHALRSPFLLIVIFIMSLMPALYFLIEYELLIVTKHAYPDEQAFSRYFGMITMVLYMLAFLLQIVSGKLMARFGASKMLTAIAAVNVISFGAASIFIGGAAALPFVSLGYILIYLLYYYWAEPSYQLFFKTLPLTQRDSYRYAAQGIAASAGILIGAGLLFLHSGLHLSWTALSIVGFAVAVLLFVLAWLGRRHYMNELVSSVQSIGEQDFAESFEEFVGNPAAMSEVRRMLHHKDDSAREIALQIIGRMQDPRDADELLGMMDDPSPRIRVAAVRAMNLEKADLGAMAKVAAFLEDPDDEMRAEGVRQIARMKHLEHQAFYFLRQKLLDRHPSVVAEAVKAMYTFNNEPSIEACAEVIDRILDQGDETSVYICPVIAELGLHSFIPKVERLVEEGHPASRVAAIECLGELGYTPIIPKLLEKLPLMDQEMLKATTQSFIHMGGGAIEPLMASLPDASSKRWKATVSALAVLLPEEQVRSILIEDVLVRISQLHIAANFSPALKHLGNNELAALAELRYSEVRAFVYDGAWSVLSTLADEQVVDTIKRAVDNTDEEIRSNAWEVLAEGIGDRRLSQLMVSTHEESDEANEVNDDEAAIALLERALASRDDWWREIAAGALDGGTSDHESISTRAAEGEQEIMSDQQTMSRLSKVVFLRQVPYFADLSLEELGLIANISVEQQFPDDSPLLQRGEPNPAMYVIVDGNVELTSVSAAGWEGTIGVLGTGDVCGVTSALDGTASSVTAQSLLGDVRVLKLLGDQVERLIRLYPEIGIGLLRASFARIRLLEEMMMRIDS</sequence>
<evidence type="ECO:0000256" key="1">
    <source>
        <dbReference type="ARBA" id="ARBA00023159"/>
    </source>
</evidence>
<feature type="transmembrane region" description="Helical" evidence="2">
    <location>
        <begin position="87"/>
        <end position="109"/>
    </location>
</feature>
<evidence type="ECO:0000313" key="5">
    <source>
        <dbReference type="Proteomes" id="UP001229346"/>
    </source>
</evidence>
<feature type="transmembrane region" description="Helical" evidence="2">
    <location>
        <begin position="115"/>
        <end position="139"/>
    </location>
</feature>